<feature type="compositionally biased region" description="Polar residues" evidence="3">
    <location>
        <begin position="70"/>
        <end position="80"/>
    </location>
</feature>
<dbReference type="EMBL" id="KZ084131">
    <property type="protein sequence ID" value="OSC99060.1"/>
    <property type="molecule type" value="Genomic_DNA"/>
</dbReference>
<dbReference type="STRING" id="1353009.A0A1Y2IFF5"/>
<gene>
    <name evidence="5" type="ORF">PYCCODRAFT_1395830</name>
</gene>
<dbReference type="SUPFAM" id="SSF57889">
    <property type="entry name" value="Cysteine-rich domain"/>
    <property type="match status" value="1"/>
</dbReference>
<dbReference type="InterPro" id="IPR046349">
    <property type="entry name" value="C1-like_sf"/>
</dbReference>
<dbReference type="Pfam" id="PF00130">
    <property type="entry name" value="C1_1"/>
    <property type="match status" value="1"/>
</dbReference>
<evidence type="ECO:0000313" key="6">
    <source>
        <dbReference type="Proteomes" id="UP000193067"/>
    </source>
</evidence>
<protein>
    <recommendedName>
        <fullName evidence="4">Phorbol-ester/DAG-type domain-containing protein</fullName>
    </recommendedName>
</protein>
<feature type="domain" description="Phorbol-ester/DAG-type" evidence="4">
    <location>
        <begin position="622"/>
        <end position="676"/>
    </location>
</feature>
<keyword evidence="2" id="KW-0862">Zinc</keyword>
<feature type="compositionally biased region" description="Low complexity" evidence="3">
    <location>
        <begin position="217"/>
        <end position="231"/>
    </location>
</feature>
<keyword evidence="6" id="KW-1185">Reference proteome</keyword>
<dbReference type="CDD" id="cd00029">
    <property type="entry name" value="C1"/>
    <property type="match status" value="1"/>
</dbReference>
<evidence type="ECO:0000256" key="2">
    <source>
        <dbReference type="ARBA" id="ARBA00022833"/>
    </source>
</evidence>
<evidence type="ECO:0000259" key="4">
    <source>
        <dbReference type="PROSITE" id="PS50081"/>
    </source>
</evidence>
<feature type="compositionally biased region" description="Low complexity" evidence="3">
    <location>
        <begin position="23"/>
        <end position="38"/>
    </location>
</feature>
<evidence type="ECO:0000313" key="5">
    <source>
        <dbReference type="EMBL" id="OSC99060.1"/>
    </source>
</evidence>
<reference evidence="5 6" key="1">
    <citation type="journal article" date="2015" name="Biotechnol. Biofuels">
        <title>Enhanced degradation of softwood versus hardwood by the white-rot fungus Pycnoporus coccineus.</title>
        <authorList>
            <person name="Couturier M."/>
            <person name="Navarro D."/>
            <person name="Chevret D."/>
            <person name="Henrissat B."/>
            <person name="Piumi F."/>
            <person name="Ruiz-Duenas F.J."/>
            <person name="Martinez A.T."/>
            <person name="Grigoriev I.V."/>
            <person name="Riley R."/>
            <person name="Lipzen A."/>
            <person name="Berrin J.G."/>
            <person name="Master E.R."/>
            <person name="Rosso M.N."/>
        </authorList>
    </citation>
    <scope>NUCLEOTIDE SEQUENCE [LARGE SCALE GENOMIC DNA]</scope>
    <source>
        <strain evidence="5 6">BRFM310</strain>
    </source>
</reference>
<dbReference type="SUPFAM" id="SSF48371">
    <property type="entry name" value="ARM repeat"/>
    <property type="match status" value="1"/>
</dbReference>
<accession>A0A1Y2IFF5</accession>
<dbReference type="Proteomes" id="UP000193067">
    <property type="component" value="Unassembled WGS sequence"/>
</dbReference>
<dbReference type="PROSITE" id="PS50081">
    <property type="entry name" value="ZF_DAG_PE_2"/>
    <property type="match status" value="1"/>
</dbReference>
<dbReference type="InterPro" id="IPR016024">
    <property type="entry name" value="ARM-type_fold"/>
</dbReference>
<dbReference type="SMART" id="SM00109">
    <property type="entry name" value="C1"/>
    <property type="match status" value="1"/>
</dbReference>
<feature type="region of interest" description="Disordered" evidence="3">
    <location>
        <begin position="139"/>
        <end position="161"/>
    </location>
</feature>
<dbReference type="Gene3D" id="3.30.60.20">
    <property type="match status" value="1"/>
</dbReference>
<keyword evidence="1" id="KW-0479">Metal-binding</keyword>
<feature type="region of interest" description="Disordered" evidence="3">
    <location>
        <begin position="202"/>
        <end position="237"/>
    </location>
</feature>
<feature type="region of interest" description="Disordered" evidence="3">
    <location>
        <begin position="12"/>
        <end position="83"/>
    </location>
</feature>
<sequence length="2342" mass="261477">MSHLSLRVETSQLGGPFVIDNGSAPSSPTSPRSPSFSAARDRARSISQSVLPSFRISSVSSDGEKKEESGTNSTGQSMQHGLNRARNESRKLLAHILSQLQNRPRPPSFLNSLVYGQQQSEKASNSVIKSVKGAVKYTGTFRERRTHQPVPQEDSDSEDEDSKAFTTDLTFDLMSQLKDVLVLSIAHKWDIFYDSAPQTQRSNSEKIRESFMRRRSLSVGKSSRSRSPSVGRESEPGVVRAPQLLSQCITILASVITEDCRFKTAAPRPSRPPNSLQAVTLDVAQFLLHAHRHDPRVVSQIGFALLPAFLSFSSEMHTRLLAFFDDGVLGNILADLRNLQGTRQLKSSADLPYSDSVLNPEPPMVSILVDEVQEDANVSHIDSSWRRWTRSLTPGDDGVLRATTAPLQDLSVYYLSSLIPPLLAAILESIDLVTASSSTVHRFHRLLSRVAESKPDAYLDTLAVVAYHTPRARYAAISLLLSYWPHAVGHLTISKAFPAINYHEAVTRETQGPVISRRPHSHHYDHQFVPWRFMSTSTPGIFAGMSQNDCYSCAKPIEGFGLLCPLCMCMVHFDCYDYPDGSFFSQYSVAADASKQKVAVHRFCHILPQRHTTSPEVVHKEQHAFRPVNLFSLTLCFICREPLWGPIMQALKCNSCKQFVHGSCLSRASSADLPRCRAVVIDDTYMTISWASLRQSFASHYSELFLTESDLPHRTYEEISVFFTVLWTQLQILTNGLALGSIVVVQESPTFEDGQLDEFELHYLVNLYEAYLRSRNPTISVALSDHFAENGIRASDTHVFFNWNILSFITSVIKMPPSAPKGSADMPSTDLLTPAQPGLTQTSFLDDNEYPYEVVTLAHLRDQLGDQLHLHSEAAARYLLTHLFHLGFFQRVDAQSRLFDGSPHPEQLQCSFPIPLGLEVSVEVETLVSAIEACMSDIDLSVNEAGLLLLVRKFWPDGMLTDYALRRLSKCLLGWILSEDDDLATMLRDYVARGLSLPGVRSGVDIQPWPSPAYSRPTAASSANNGGDFVAGRRALSNRYAARWLLALHDQGVDEYATMMFDLLVELAQDLPVADDFFLGKGRDPVNKREVVITEKLLHSIVKLNQASVVFTTFDDLFQMWLARASSLDTDSQLPLTSLSRLFNKELDSSSQRFSTVVDPRLTMTENPSLLNVNPMRVIIDIATRSKEGYDRTLHWLCLFVRSGIEISVPTFMQLVSLGVKFGVSLEESSLVIKAALWSCWLKSMGRQDMQGVVSTIHSNIGPELVRCIQTREKVAEALQVIRQSLAACLLLYGCDRSFLQASGLIEEKEIQGLPSRRKLNARNNTITDPIIVNVGLIDALRSYVETGLEEVSCLAAKFFDAFVHHAPFVESYEVDNFILRNGPSLCTCIWQFYAVQAPEISTIRTSLLLRFLVVDSQPFQALLDNIFAEDSNWEVRLEAVVRLFRMVEDATSPAFDVEDRQWRSSVIDIFRYFFSALWDDEREEVRLAVDTWTQTLLPAHFDAITLCWNEALVKSPIADRAKLVSFLNQLRPHFPHWRLLSWDVILEALLEGEFIQRNGDDEDGPMSAHLSMYGLPSASRNTMRVDPDLQCLQHSLLSLALRMLADGIPAELGNLLKLKDHLARALGFSEVAMLTAGTGNAFYVRFSSLSAIPEVAYPCLNELMVVLDSAVPYDLPPSAMGGRFVDEETASNLLVGSAFVDLFLETIIQCEDMESMPPVTLKNLLKALIIVIYKHDFDSRALKPFQGQLRRAVKRAQDLLLLDLSYDIRQLVLTCCHAFIKRWPTLTGNFVCEAIESAISLLEKLNYLQNGDDILVDQTRNFLRTTLGIYAFSGVFYLLCKRTRSNEFFSIIKHIAGAHVKAERNPNPYESLRDALLRDTLPRIVDGDDESLQVVLDNVNTYIEAVHHTDYTPALMQFVGLCLASLTRKTADLHFTRFDPSPLLLLSCTLIQHNKAHSRDLLLYLETLLRSSLIRFNVSVQSLRRVLHVTTTLYRKAAKAAGTNPENTLFNPIAAVMLEILKDSLYLKARVTPATQIALIEVLVGPPEKGSAKVTFIPLEAQVRLADDGLYFLYHEGTADGALQADFAASQAIAKMVMQGAEIKPPLLRSLANNTMAVRVWNILLIGSLSRASSVTANLLFQHFPSFTLAYCTSLNSYTVPSGLDNPDNQDRAHADISYAYAAIKLWLLLARKVAGEQSSIEASGALRDNEGSAAKMVWNELWPPFESVVSAFEADVRAGNNSPLASSIWTSVADLFLFLRQSRSIVALDTVIPGRILHRLKDVVRSESKIARVLRALKDSPASESLDYFVNQVNTELAAEEKLQVAKRQINAERGRRVVS</sequence>
<dbReference type="InterPro" id="IPR002219">
    <property type="entry name" value="PKC_DAG/PE"/>
</dbReference>
<evidence type="ECO:0000256" key="1">
    <source>
        <dbReference type="ARBA" id="ARBA00022723"/>
    </source>
</evidence>
<feature type="compositionally biased region" description="Basic and acidic residues" evidence="3">
    <location>
        <begin position="203"/>
        <end position="212"/>
    </location>
</feature>
<proteinExistence type="predicted"/>
<evidence type="ECO:0000256" key="3">
    <source>
        <dbReference type="SAM" id="MobiDB-lite"/>
    </source>
</evidence>
<organism evidence="5 6">
    <name type="scientific">Trametes coccinea (strain BRFM310)</name>
    <name type="common">Pycnoporus coccineus</name>
    <dbReference type="NCBI Taxonomy" id="1353009"/>
    <lineage>
        <taxon>Eukaryota</taxon>
        <taxon>Fungi</taxon>
        <taxon>Dikarya</taxon>
        <taxon>Basidiomycota</taxon>
        <taxon>Agaricomycotina</taxon>
        <taxon>Agaricomycetes</taxon>
        <taxon>Polyporales</taxon>
        <taxon>Polyporaceae</taxon>
        <taxon>Trametes</taxon>
    </lineage>
</organism>
<dbReference type="GO" id="GO:0046872">
    <property type="term" value="F:metal ion binding"/>
    <property type="evidence" value="ECO:0007669"/>
    <property type="project" value="UniProtKB-KW"/>
</dbReference>
<name>A0A1Y2IFF5_TRAC3</name>
<dbReference type="OrthoDB" id="6270916at2759"/>